<dbReference type="PROSITE" id="PS51194">
    <property type="entry name" value="HELICASE_CTER"/>
    <property type="match status" value="1"/>
</dbReference>
<proteinExistence type="predicted"/>
<evidence type="ECO:0000313" key="7">
    <source>
        <dbReference type="Proteomes" id="UP001217089"/>
    </source>
</evidence>
<evidence type="ECO:0000256" key="3">
    <source>
        <dbReference type="ARBA" id="ARBA00022806"/>
    </source>
</evidence>
<dbReference type="InterPro" id="IPR027417">
    <property type="entry name" value="P-loop_NTPase"/>
</dbReference>
<dbReference type="SUPFAM" id="SSF52540">
    <property type="entry name" value="P-loop containing nucleoside triphosphate hydrolases"/>
    <property type="match status" value="1"/>
</dbReference>
<dbReference type="Pfam" id="PF00271">
    <property type="entry name" value="Helicase_C"/>
    <property type="match status" value="1"/>
</dbReference>
<keyword evidence="7" id="KW-1185">Reference proteome</keyword>
<evidence type="ECO:0000256" key="2">
    <source>
        <dbReference type="ARBA" id="ARBA00022801"/>
    </source>
</evidence>
<organism evidence="6 7">
    <name type="scientific">Tegillarca granosa</name>
    <name type="common">Malaysian cockle</name>
    <name type="synonym">Anadara granosa</name>
    <dbReference type="NCBI Taxonomy" id="220873"/>
    <lineage>
        <taxon>Eukaryota</taxon>
        <taxon>Metazoa</taxon>
        <taxon>Spiralia</taxon>
        <taxon>Lophotrochozoa</taxon>
        <taxon>Mollusca</taxon>
        <taxon>Bivalvia</taxon>
        <taxon>Autobranchia</taxon>
        <taxon>Pteriomorphia</taxon>
        <taxon>Arcoida</taxon>
        <taxon>Arcoidea</taxon>
        <taxon>Arcidae</taxon>
        <taxon>Tegillarca</taxon>
    </lineage>
</organism>
<evidence type="ECO:0000256" key="4">
    <source>
        <dbReference type="ARBA" id="ARBA00022840"/>
    </source>
</evidence>
<evidence type="ECO:0000259" key="5">
    <source>
        <dbReference type="PROSITE" id="PS51194"/>
    </source>
</evidence>
<evidence type="ECO:0000313" key="6">
    <source>
        <dbReference type="EMBL" id="KAJ8302963.1"/>
    </source>
</evidence>
<keyword evidence="3" id="KW-0347">Helicase</keyword>
<feature type="domain" description="Helicase C-terminal" evidence="5">
    <location>
        <begin position="125"/>
        <end position="327"/>
    </location>
</feature>
<keyword evidence="1" id="KW-0547">Nucleotide-binding</keyword>
<dbReference type="CDD" id="cd18787">
    <property type="entry name" value="SF2_C_DEAD"/>
    <property type="match status" value="1"/>
</dbReference>
<gene>
    <name evidence="6" type="ORF">KUTeg_019359</name>
</gene>
<keyword evidence="4" id="KW-0067">ATP-binding</keyword>
<dbReference type="PANTHER" id="PTHR47959:SF13">
    <property type="entry name" value="ATP-DEPENDENT RNA HELICASE RHLE"/>
    <property type="match status" value="1"/>
</dbReference>
<dbReference type="Proteomes" id="UP001217089">
    <property type="component" value="Unassembled WGS sequence"/>
</dbReference>
<evidence type="ECO:0000256" key="1">
    <source>
        <dbReference type="ARBA" id="ARBA00022741"/>
    </source>
</evidence>
<dbReference type="PANTHER" id="PTHR47959">
    <property type="entry name" value="ATP-DEPENDENT RNA HELICASE RHLE-RELATED"/>
    <property type="match status" value="1"/>
</dbReference>
<dbReference type="InterPro" id="IPR050079">
    <property type="entry name" value="DEAD_box_RNA_helicase"/>
</dbReference>
<dbReference type="Gene3D" id="3.40.50.300">
    <property type="entry name" value="P-loop containing nucleotide triphosphate hydrolases"/>
    <property type="match status" value="1"/>
</dbReference>
<reference evidence="6 7" key="1">
    <citation type="submission" date="2022-12" db="EMBL/GenBank/DDBJ databases">
        <title>Chromosome-level genome of Tegillarca granosa.</title>
        <authorList>
            <person name="Kim J."/>
        </authorList>
    </citation>
    <scope>NUCLEOTIDE SEQUENCE [LARGE SCALE GENOMIC DNA]</scope>
    <source>
        <strain evidence="6">Teg-2019</strain>
        <tissue evidence="6">Adductor muscle</tissue>
    </source>
</reference>
<name>A0ABQ9ECB1_TEGGR</name>
<dbReference type="SMART" id="SM00490">
    <property type="entry name" value="HELICc"/>
    <property type="match status" value="1"/>
</dbReference>
<sequence length="384" mass="44131">MVMDILDKKLILSLQSGRQEESLTNICCNFFSSIAQINSKNNISFESRKFKILKKSNHPFRRRSAEKICVRQTDGLMDRQPEKRKLICLPPLHLNMKYAIMVKCLLRNPIAVVLESYSEAVKILKGEYVLTAIEEHKMDHGLIFCRTKLDCDNLENYLHERGEGKYSCVCLHGDRKPHERKSNLQKFKVSNLYTIYKVNIEGHDLINDQKVRFLICTDVAARGIDISGLPYVINVTLPDEKQNYIHRIGRVGRAERMGLAISLVATCKEKVWYHSNCNTRGRGCYNTNLTDYGGCCIWYNEPQLLSDVQEHLDITIEKVSPEMKVPVNEFDGKVSYGKRRTNAGGTYKGHVESLAPAVKELAELEKRAQTSFIDLKYKKKFMSR</sequence>
<keyword evidence="2" id="KW-0378">Hydrolase</keyword>
<dbReference type="InterPro" id="IPR001650">
    <property type="entry name" value="Helicase_C-like"/>
</dbReference>
<accession>A0ABQ9ECB1</accession>
<dbReference type="EMBL" id="JARBDR010000917">
    <property type="protein sequence ID" value="KAJ8302963.1"/>
    <property type="molecule type" value="Genomic_DNA"/>
</dbReference>
<protein>
    <recommendedName>
        <fullName evidence="5">Helicase C-terminal domain-containing protein</fullName>
    </recommendedName>
</protein>
<comment type="caution">
    <text evidence="6">The sequence shown here is derived from an EMBL/GenBank/DDBJ whole genome shotgun (WGS) entry which is preliminary data.</text>
</comment>